<sequence length="58" mass="6312">MQQIHNLNAVSREPGDMATAWRHLARWPGLLELIHTGMAPLAPNATSIRQGNSVVLLG</sequence>
<name>A0A382G2K8_9ZZZZ</name>
<organism evidence="1">
    <name type="scientific">marine metagenome</name>
    <dbReference type="NCBI Taxonomy" id="408172"/>
    <lineage>
        <taxon>unclassified sequences</taxon>
        <taxon>metagenomes</taxon>
        <taxon>ecological metagenomes</taxon>
    </lineage>
</organism>
<evidence type="ECO:0000313" key="1">
    <source>
        <dbReference type="EMBL" id="SVB68757.1"/>
    </source>
</evidence>
<proteinExistence type="predicted"/>
<reference evidence="1" key="1">
    <citation type="submission" date="2018-05" db="EMBL/GenBank/DDBJ databases">
        <authorList>
            <person name="Lanie J.A."/>
            <person name="Ng W.-L."/>
            <person name="Kazmierczak K.M."/>
            <person name="Andrzejewski T.M."/>
            <person name="Davidsen T.M."/>
            <person name="Wayne K.J."/>
            <person name="Tettelin H."/>
            <person name="Glass J.I."/>
            <person name="Rusch D."/>
            <person name="Podicherti R."/>
            <person name="Tsui H.-C.T."/>
            <person name="Winkler M.E."/>
        </authorList>
    </citation>
    <scope>NUCLEOTIDE SEQUENCE</scope>
</reference>
<accession>A0A382G2K8</accession>
<gene>
    <name evidence="1" type="ORF">METZ01_LOCUS221611</name>
</gene>
<dbReference type="AlphaFoldDB" id="A0A382G2K8"/>
<protein>
    <submittedName>
        <fullName evidence="1">Uncharacterized protein</fullName>
    </submittedName>
</protein>
<dbReference type="EMBL" id="UINC01052895">
    <property type="protein sequence ID" value="SVB68757.1"/>
    <property type="molecule type" value="Genomic_DNA"/>
</dbReference>